<evidence type="ECO:0000313" key="5">
    <source>
        <dbReference type="Proteomes" id="UP000663877"/>
    </source>
</evidence>
<gene>
    <name evidence="2" type="ORF">BJG266_LOCUS36256</name>
    <name evidence="3" type="ORF">QVE165_LOCUS53259</name>
</gene>
<dbReference type="EMBL" id="CAJNOM010001380">
    <property type="protein sequence ID" value="CAF1605454.1"/>
    <property type="molecule type" value="Genomic_DNA"/>
</dbReference>
<keyword evidence="1" id="KW-0732">Signal</keyword>
<dbReference type="Proteomes" id="UP000663877">
    <property type="component" value="Unassembled WGS sequence"/>
</dbReference>
<dbReference type="Proteomes" id="UP000663832">
    <property type="component" value="Unassembled WGS sequence"/>
</dbReference>
<dbReference type="OrthoDB" id="10411878at2759"/>
<evidence type="ECO:0000313" key="4">
    <source>
        <dbReference type="Proteomes" id="UP000663832"/>
    </source>
</evidence>
<organism evidence="2 5">
    <name type="scientific">Adineta steineri</name>
    <dbReference type="NCBI Taxonomy" id="433720"/>
    <lineage>
        <taxon>Eukaryota</taxon>
        <taxon>Metazoa</taxon>
        <taxon>Spiralia</taxon>
        <taxon>Gnathifera</taxon>
        <taxon>Rotifera</taxon>
        <taxon>Eurotatoria</taxon>
        <taxon>Bdelloidea</taxon>
        <taxon>Adinetida</taxon>
        <taxon>Adinetidae</taxon>
        <taxon>Adineta</taxon>
    </lineage>
</organism>
<reference evidence="2" key="1">
    <citation type="submission" date="2021-02" db="EMBL/GenBank/DDBJ databases">
        <authorList>
            <person name="Nowell W R."/>
        </authorList>
    </citation>
    <scope>NUCLEOTIDE SEQUENCE</scope>
</reference>
<feature type="chain" id="PRO_5036227848" evidence="1">
    <location>
        <begin position="24"/>
        <end position="203"/>
    </location>
</feature>
<name>A0A815IYR1_9BILA</name>
<evidence type="ECO:0000313" key="2">
    <source>
        <dbReference type="EMBL" id="CAF1375271.1"/>
    </source>
</evidence>
<dbReference type="EMBL" id="CAJNOI010001035">
    <property type="protein sequence ID" value="CAF1375271.1"/>
    <property type="molecule type" value="Genomic_DNA"/>
</dbReference>
<evidence type="ECO:0000313" key="3">
    <source>
        <dbReference type="EMBL" id="CAF1605454.1"/>
    </source>
</evidence>
<protein>
    <submittedName>
        <fullName evidence="2">Uncharacterized protein</fullName>
    </submittedName>
</protein>
<proteinExistence type="predicted"/>
<sequence>MFSAVISRSLYGLLCPIAGLGLATHIFAPESQSESLVRFCHACINMNEQPMSTFLSSTQVNFLLSLRSTSSKLIHLLLIISPNQAQHLPVSYDYSSSSIQILQQKRIMDKFDRPIVNKILDYVVNLFSDSVLDQLADKILIPIDFDDYLPVFDDNEVQEEYKKSKVVAENVFEALLLKNVFITDKVPSTTDIILTGIVYIKYK</sequence>
<keyword evidence="4" id="KW-1185">Reference proteome</keyword>
<evidence type="ECO:0000256" key="1">
    <source>
        <dbReference type="SAM" id="SignalP"/>
    </source>
</evidence>
<feature type="signal peptide" evidence="1">
    <location>
        <begin position="1"/>
        <end position="23"/>
    </location>
</feature>
<accession>A0A815IYR1</accession>
<comment type="caution">
    <text evidence="2">The sequence shown here is derived from an EMBL/GenBank/DDBJ whole genome shotgun (WGS) entry which is preliminary data.</text>
</comment>
<dbReference type="AlphaFoldDB" id="A0A815IYR1"/>